<dbReference type="EMBL" id="CP063196">
    <property type="protein sequence ID" value="UOE19050.1"/>
    <property type="molecule type" value="Genomic_DNA"/>
</dbReference>
<feature type="transmembrane region" description="Helical" evidence="1">
    <location>
        <begin position="154"/>
        <end position="175"/>
    </location>
</feature>
<dbReference type="RefSeq" id="WP_147417024.1">
    <property type="nucleotide sequence ID" value="NZ_CP063196.1"/>
</dbReference>
<proteinExistence type="predicted"/>
<feature type="transmembrane region" description="Helical" evidence="1">
    <location>
        <begin position="122"/>
        <end position="142"/>
    </location>
</feature>
<dbReference type="InterPro" id="IPR015943">
    <property type="entry name" value="WD40/YVTN_repeat-like_dom_sf"/>
</dbReference>
<keyword evidence="1" id="KW-0472">Membrane</keyword>
<keyword evidence="1" id="KW-1133">Transmembrane helix</keyword>
<protein>
    <submittedName>
        <fullName evidence="2">PQQ-binding-like beta-propeller repeat protein</fullName>
    </submittedName>
</protein>
<dbReference type="SUPFAM" id="SSF50998">
    <property type="entry name" value="Quinoprotein alcohol dehydrogenase-like"/>
    <property type="match status" value="1"/>
</dbReference>
<dbReference type="KEGG" id="thao:NI17_020180"/>
<keyword evidence="1" id="KW-0812">Transmembrane</keyword>
<accession>A0AA97LW30</accession>
<feature type="transmembrane region" description="Helical" evidence="1">
    <location>
        <begin position="12"/>
        <end position="33"/>
    </location>
</feature>
<dbReference type="Gene3D" id="2.130.10.10">
    <property type="entry name" value="YVTN repeat-like/Quinoprotein amine dehydrogenase"/>
    <property type="match status" value="1"/>
</dbReference>
<organism evidence="2 3">
    <name type="scientific">Thermobifida halotolerans</name>
    <dbReference type="NCBI Taxonomy" id="483545"/>
    <lineage>
        <taxon>Bacteria</taxon>
        <taxon>Bacillati</taxon>
        <taxon>Actinomycetota</taxon>
        <taxon>Actinomycetes</taxon>
        <taxon>Streptosporangiales</taxon>
        <taxon>Nocardiopsidaceae</taxon>
        <taxon>Thermobifida</taxon>
    </lineage>
</organism>
<keyword evidence="3" id="KW-1185">Reference proteome</keyword>
<evidence type="ECO:0000313" key="2">
    <source>
        <dbReference type="EMBL" id="UOE19050.1"/>
    </source>
</evidence>
<dbReference type="Proteomes" id="UP000265719">
    <property type="component" value="Chromosome"/>
</dbReference>
<reference evidence="2" key="1">
    <citation type="submission" date="2020-10" db="EMBL/GenBank/DDBJ databases">
        <title>De novo genome project of the cellulose decomposer Thermobifida halotolerans type strain.</title>
        <authorList>
            <person name="Nagy I."/>
            <person name="Horvath B."/>
            <person name="Kukolya J."/>
            <person name="Nagy I."/>
            <person name="Orsini M."/>
        </authorList>
    </citation>
    <scope>NUCLEOTIDE SEQUENCE</scope>
    <source>
        <strain evidence="2">DSM 44931</strain>
    </source>
</reference>
<evidence type="ECO:0000256" key="1">
    <source>
        <dbReference type="SAM" id="Phobius"/>
    </source>
</evidence>
<evidence type="ECO:0000313" key="3">
    <source>
        <dbReference type="Proteomes" id="UP000265719"/>
    </source>
</evidence>
<feature type="transmembrane region" description="Helical" evidence="1">
    <location>
        <begin position="84"/>
        <end position="102"/>
    </location>
</feature>
<gene>
    <name evidence="2" type="ORF">NI17_020180</name>
</gene>
<name>A0AA97LW30_9ACTN</name>
<dbReference type="SMART" id="SM00564">
    <property type="entry name" value="PQQ"/>
    <property type="match status" value="2"/>
</dbReference>
<dbReference type="InterPro" id="IPR011047">
    <property type="entry name" value="Quinoprotein_ADH-like_sf"/>
</dbReference>
<dbReference type="InterPro" id="IPR018391">
    <property type="entry name" value="PQQ_b-propeller_rpt"/>
</dbReference>
<dbReference type="AlphaFoldDB" id="A0AA97LW30"/>
<feature type="transmembrane region" description="Helical" evidence="1">
    <location>
        <begin position="45"/>
        <end position="63"/>
    </location>
</feature>
<sequence>MTEQHNRAGYRFLLWCGTGMASTGLLLASAGLFSGRRREPEVWSFVLWGVLGVAVVGLLISAYTLSRKREGREAVPQAGVVRRWASLAFLSSVVLCLVKFPSESFWWTRFGFVDPEALFASVTWMGMVAATLGFLLILVAGAQKIRPWRQSLTGLASGVVATAVAAAGGAVGTVYEKVEHTTAEAAGDPVAVPASAERVDWVWEAPEDVAVHDVHPVPSGALVDAGDGVISLDTATGEERWRYRRPGQIARFAVTPDGQNVVLSYFKKERGFQTRRFVLDTQSGRLLGNYDIGVGIYQEAGDNGQGGPELDYRQVQGVETLVSRVRVISDDERGGLSAHDLTDNSLLWARESDPQCVEQSRSALGDLLFQAVTCADGLETDSVRERTEHLDLTEAETRVVALDALTGEEVWRQSWKTRSFYPRVFFPGIRRSLVGLPGYQSPGESLLVVENTTRNSWETSGKILDPQSGEVLVDELGHASGDSGNPILHASGDSLVVGGEGASSGVEMRSLDGDTQRSLALPGPAAGGEAEIAFLPGAVAWLSAEGGAVHITPWSEEEEASSVDLHSWLEERGVTGPFGIRPAPGSLVVYTRSSEQEEEEPEGGVILGLS</sequence>